<feature type="domain" description="UspA" evidence="2">
    <location>
        <begin position="9"/>
        <end position="147"/>
    </location>
</feature>
<proteinExistence type="inferred from homology"/>
<dbReference type="EMBL" id="JAEPES010000006">
    <property type="protein sequence ID" value="MBK4348941.1"/>
    <property type="molecule type" value="Genomic_DNA"/>
</dbReference>
<dbReference type="SUPFAM" id="SSF52402">
    <property type="entry name" value="Adenine nucleotide alpha hydrolases-like"/>
    <property type="match status" value="2"/>
</dbReference>
<accession>A0A934SNZ9</accession>
<evidence type="ECO:0000313" key="3">
    <source>
        <dbReference type="EMBL" id="MBK4348941.1"/>
    </source>
</evidence>
<evidence type="ECO:0000259" key="2">
    <source>
        <dbReference type="Pfam" id="PF00582"/>
    </source>
</evidence>
<dbReference type="InterPro" id="IPR006016">
    <property type="entry name" value="UspA"/>
</dbReference>
<dbReference type="AlphaFoldDB" id="A0A934SNZ9"/>
<organism evidence="3 4">
    <name type="scientific">Lacisediminihabitans changchengi</name>
    <dbReference type="NCBI Taxonomy" id="2787634"/>
    <lineage>
        <taxon>Bacteria</taxon>
        <taxon>Bacillati</taxon>
        <taxon>Actinomycetota</taxon>
        <taxon>Actinomycetes</taxon>
        <taxon>Micrococcales</taxon>
        <taxon>Microbacteriaceae</taxon>
        <taxon>Lacisediminihabitans</taxon>
    </lineage>
</organism>
<dbReference type="PRINTS" id="PR01438">
    <property type="entry name" value="UNVRSLSTRESS"/>
</dbReference>
<dbReference type="PANTHER" id="PTHR46268">
    <property type="entry name" value="STRESS RESPONSE PROTEIN NHAX"/>
    <property type="match status" value="1"/>
</dbReference>
<evidence type="ECO:0000256" key="1">
    <source>
        <dbReference type="ARBA" id="ARBA00008791"/>
    </source>
</evidence>
<dbReference type="RefSeq" id="WP_200557145.1">
    <property type="nucleotide sequence ID" value="NZ_JAEPES010000006.1"/>
</dbReference>
<keyword evidence="4" id="KW-1185">Reference proteome</keyword>
<comment type="similarity">
    <text evidence="1">Belongs to the universal stress protein A family.</text>
</comment>
<dbReference type="Pfam" id="PF00582">
    <property type="entry name" value="Usp"/>
    <property type="match status" value="2"/>
</dbReference>
<sequence>MARTEASTSVLIGHDGSSGADRALSVGLDLAERLRSPVEIIRTFVIDDYPATVTELLGYPSADQELAARFRAELESDTASVVSTHPDLVFEYEARPGRPADVLCAAAADARMLVVGSRGRGGFTGLLLGSVSNECLHRSAIPVLVVPDSGRQVIGAVPAGPADPSPAIAAGTIVVGHDGSHHADVALGIALGLAEDLDAPVSVIRSWTIDTAPTGSVWDKGYVSSFAEISARVSADLELQLRPALERHPSVDVTAHGIFGGAQEVLLRSSVGALMLVLGTRGRGGFQGLLLGSVSSQCADRANCPVLVVPDRS</sequence>
<dbReference type="InterPro" id="IPR014729">
    <property type="entry name" value="Rossmann-like_a/b/a_fold"/>
</dbReference>
<gene>
    <name evidence="3" type="ORF">IV501_14985</name>
</gene>
<dbReference type="Proteomes" id="UP000636458">
    <property type="component" value="Unassembled WGS sequence"/>
</dbReference>
<dbReference type="Gene3D" id="3.40.50.620">
    <property type="entry name" value="HUPs"/>
    <property type="match status" value="2"/>
</dbReference>
<comment type="caution">
    <text evidence="3">The sequence shown here is derived from an EMBL/GenBank/DDBJ whole genome shotgun (WGS) entry which is preliminary data.</text>
</comment>
<dbReference type="PANTHER" id="PTHR46268:SF6">
    <property type="entry name" value="UNIVERSAL STRESS PROTEIN UP12"/>
    <property type="match status" value="1"/>
</dbReference>
<dbReference type="CDD" id="cd00293">
    <property type="entry name" value="USP-like"/>
    <property type="match status" value="1"/>
</dbReference>
<evidence type="ECO:0000313" key="4">
    <source>
        <dbReference type="Proteomes" id="UP000636458"/>
    </source>
</evidence>
<dbReference type="InterPro" id="IPR006015">
    <property type="entry name" value="Universal_stress_UspA"/>
</dbReference>
<dbReference type="CDD" id="cd23659">
    <property type="entry name" value="USP_At3g01520-like"/>
    <property type="match status" value="1"/>
</dbReference>
<reference evidence="3" key="1">
    <citation type="submission" date="2021-01" db="EMBL/GenBank/DDBJ databases">
        <title>Lacisediminihabitans sp. nov. strain G11-30, isolated from Antarctic Soil.</title>
        <authorList>
            <person name="Li J."/>
        </authorList>
    </citation>
    <scope>NUCLEOTIDE SEQUENCE</scope>
    <source>
        <strain evidence="3">G11-30</strain>
    </source>
</reference>
<protein>
    <submittedName>
        <fullName evidence="3">Universal stress protein</fullName>
    </submittedName>
</protein>
<name>A0A934SNZ9_9MICO</name>
<feature type="domain" description="UspA" evidence="2">
    <location>
        <begin position="172"/>
        <end position="310"/>
    </location>
</feature>